<dbReference type="InterPro" id="IPR036771">
    <property type="entry name" value="ATPsynth_dsu/esu_N"/>
</dbReference>
<evidence type="ECO:0000256" key="7">
    <source>
        <dbReference type="ARBA" id="ARBA00023196"/>
    </source>
</evidence>
<comment type="subcellular location">
    <subcellularLocation>
        <location evidence="9">Cell membrane</location>
        <topology evidence="9">Peripheral membrane protein</topology>
    </subcellularLocation>
    <subcellularLocation>
        <location evidence="2">Endomembrane system</location>
        <topology evidence="2">Peripheral membrane protein</topology>
    </subcellularLocation>
</comment>
<keyword evidence="7 9" id="KW-0139">CF(1)</keyword>
<dbReference type="Pfam" id="PF02823">
    <property type="entry name" value="ATP-synt_DE_N"/>
    <property type="match status" value="1"/>
</dbReference>
<evidence type="ECO:0000313" key="14">
    <source>
        <dbReference type="Proteomes" id="UP001370348"/>
    </source>
</evidence>
<keyword evidence="9" id="KW-0375">Hydrogen ion transport</keyword>
<sequence length="174" mass="18464">MADNKIELEIVTPRGRALAATVDEVTAPSVNGELGVLPGHLPLLAALQSGVVSYKVSGEQKKCAVGPGFAEIGPEKLLILTDEFTERDAIDPVLLRKEFAEIDVELTKLISESTTDAPAAAKRRELAARENWIAAQLELYGDPPPPTMRTEEFGPPPPPAAEDVPQGSSETNGG</sequence>
<dbReference type="HAMAP" id="MF_00530">
    <property type="entry name" value="ATP_synth_epsil_bac"/>
    <property type="match status" value="1"/>
</dbReference>
<protein>
    <recommendedName>
        <fullName evidence="9">ATP synthase epsilon chain</fullName>
    </recommendedName>
    <alternativeName>
        <fullName evidence="9">ATP synthase F1 sector epsilon subunit</fullName>
    </alternativeName>
    <alternativeName>
        <fullName evidence="9">F-ATPase epsilon subunit</fullName>
    </alternativeName>
</protein>
<evidence type="ECO:0000256" key="1">
    <source>
        <dbReference type="ARBA" id="ARBA00003543"/>
    </source>
</evidence>
<organism evidence="13 14">
    <name type="scientific">Pendulispora albinea</name>
    <dbReference type="NCBI Taxonomy" id="2741071"/>
    <lineage>
        <taxon>Bacteria</taxon>
        <taxon>Pseudomonadati</taxon>
        <taxon>Myxococcota</taxon>
        <taxon>Myxococcia</taxon>
        <taxon>Myxococcales</taxon>
        <taxon>Sorangiineae</taxon>
        <taxon>Pendulisporaceae</taxon>
        <taxon>Pendulispora</taxon>
    </lineage>
</organism>
<evidence type="ECO:0000256" key="4">
    <source>
        <dbReference type="ARBA" id="ARBA00022448"/>
    </source>
</evidence>
<dbReference type="PANTHER" id="PTHR13822">
    <property type="entry name" value="ATP SYNTHASE DELTA/EPSILON CHAIN"/>
    <property type="match status" value="1"/>
</dbReference>
<evidence type="ECO:0000256" key="8">
    <source>
        <dbReference type="ARBA" id="ARBA00023310"/>
    </source>
</evidence>
<keyword evidence="5 9" id="KW-0406">Ion transport</keyword>
<dbReference type="SUPFAM" id="SSF51344">
    <property type="entry name" value="Epsilon subunit of F1F0-ATP synthase N-terminal domain"/>
    <property type="match status" value="1"/>
</dbReference>
<comment type="function">
    <text evidence="1 9">Produces ATP from ADP in the presence of a proton gradient across the membrane.</text>
</comment>
<keyword evidence="14" id="KW-1185">Reference proteome</keyword>
<evidence type="ECO:0000256" key="2">
    <source>
        <dbReference type="ARBA" id="ARBA00004184"/>
    </source>
</evidence>
<evidence type="ECO:0000256" key="9">
    <source>
        <dbReference type="HAMAP-Rule" id="MF_00530"/>
    </source>
</evidence>
<name>A0ABZ2LM82_9BACT</name>
<evidence type="ECO:0000256" key="3">
    <source>
        <dbReference type="ARBA" id="ARBA00005712"/>
    </source>
</evidence>
<comment type="subunit">
    <text evidence="9 10">F-type ATPases have 2 components, CF(1) - the catalytic core - and CF(0) - the membrane proton channel. CF(1) has five subunits: alpha(3), beta(3), gamma(1), delta(1), epsilon(1). CF(0) has three main subunits: a, b and c.</text>
</comment>
<evidence type="ECO:0000256" key="11">
    <source>
        <dbReference type="SAM" id="MobiDB-lite"/>
    </source>
</evidence>
<dbReference type="RefSeq" id="WP_394820496.1">
    <property type="nucleotide sequence ID" value="NZ_CP089984.1"/>
</dbReference>
<comment type="similarity">
    <text evidence="3 9 10">Belongs to the ATPase epsilon chain family.</text>
</comment>
<feature type="region of interest" description="Disordered" evidence="11">
    <location>
        <begin position="139"/>
        <end position="174"/>
    </location>
</feature>
<proteinExistence type="inferred from homology"/>
<dbReference type="Gene3D" id="2.60.15.10">
    <property type="entry name" value="F0F1 ATP synthase delta/epsilon subunit, N-terminal"/>
    <property type="match status" value="1"/>
</dbReference>
<evidence type="ECO:0000256" key="6">
    <source>
        <dbReference type="ARBA" id="ARBA00023136"/>
    </source>
</evidence>
<dbReference type="PANTHER" id="PTHR13822:SF10">
    <property type="entry name" value="ATP SYNTHASE EPSILON CHAIN, CHLOROPLASTIC"/>
    <property type="match status" value="1"/>
</dbReference>
<dbReference type="EMBL" id="CP089984">
    <property type="protein sequence ID" value="WXB10876.1"/>
    <property type="molecule type" value="Genomic_DNA"/>
</dbReference>
<reference evidence="13 14" key="1">
    <citation type="submission" date="2021-12" db="EMBL/GenBank/DDBJ databases">
        <title>Discovery of the Pendulisporaceae a myxobacterial family with distinct sporulation behavior and unique specialized metabolism.</title>
        <authorList>
            <person name="Garcia R."/>
            <person name="Popoff A."/>
            <person name="Bader C.D."/>
            <person name="Loehr J."/>
            <person name="Walesch S."/>
            <person name="Walt C."/>
            <person name="Boldt J."/>
            <person name="Bunk B."/>
            <person name="Haeckl F.J.F.P.J."/>
            <person name="Gunesch A.P."/>
            <person name="Birkelbach J."/>
            <person name="Nuebel U."/>
            <person name="Pietschmann T."/>
            <person name="Bach T."/>
            <person name="Mueller R."/>
        </authorList>
    </citation>
    <scope>NUCLEOTIDE SEQUENCE [LARGE SCALE GENOMIC DNA]</scope>
    <source>
        <strain evidence="13 14">MSr11954</strain>
    </source>
</reference>
<feature type="domain" description="ATP synthase F1 complex delta/epsilon subunit N-terminal" evidence="12">
    <location>
        <begin position="7"/>
        <end position="83"/>
    </location>
</feature>
<dbReference type="InterPro" id="IPR001469">
    <property type="entry name" value="ATP_synth_F1_dsu/esu"/>
</dbReference>
<evidence type="ECO:0000259" key="12">
    <source>
        <dbReference type="Pfam" id="PF02823"/>
    </source>
</evidence>
<gene>
    <name evidence="9 13" type="primary">atpC</name>
    <name evidence="13" type="ORF">LZC94_23685</name>
</gene>
<accession>A0ABZ2LM82</accession>
<evidence type="ECO:0000256" key="5">
    <source>
        <dbReference type="ARBA" id="ARBA00023065"/>
    </source>
</evidence>
<dbReference type="InterPro" id="IPR020546">
    <property type="entry name" value="ATP_synth_F1_dsu/esu_N"/>
</dbReference>
<keyword evidence="8 9" id="KW-0066">ATP synthesis</keyword>
<dbReference type="Proteomes" id="UP001370348">
    <property type="component" value="Chromosome"/>
</dbReference>
<dbReference type="CDD" id="cd12152">
    <property type="entry name" value="F1-ATPase_delta"/>
    <property type="match status" value="1"/>
</dbReference>
<keyword evidence="9" id="KW-1003">Cell membrane</keyword>
<dbReference type="NCBIfam" id="TIGR01216">
    <property type="entry name" value="ATP_synt_epsi"/>
    <property type="match status" value="1"/>
</dbReference>
<evidence type="ECO:0000256" key="10">
    <source>
        <dbReference type="RuleBase" id="RU003656"/>
    </source>
</evidence>
<keyword evidence="4 9" id="KW-0813">Transport</keyword>
<evidence type="ECO:0000313" key="13">
    <source>
        <dbReference type="EMBL" id="WXB10876.1"/>
    </source>
</evidence>
<keyword evidence="6 9" id="KW-0472">Membrane</keyword>